<dbReference type="HOGENOM" id="CLU_124873_0_0_6"/>
<protein>
    <submittedName>
        <fullName evidence="7">Fimbrial protein</fullName>
    </submittedName>
</protein>
<dbReference type="SUPFAM" id="SSF49401">
    <property type="entry name" value="Bacterial adhesins"/>
    <property type="match status" value="1"/>
</dbReference>
<keyword evidence="10" id="KW-1185">Reference proteome</keyword>
<evidence type="ECO:0000256" key="1">
    <source>
        <dbReference type="ARBA" id="ARBA00004561"/>
    </source>
</evidence>
<gene>
    <name evidence="7" type="ORF">AUM46_13170</name>
    <name evidence="8" type="ORF">C3E80_11720</name>
    <name evidence="6" type="ORF">P262_05691</name>
</gene>
<sequence length="184" mass="18734">MKKSILGLAVSALLMAGTVHASTNPNDVSATLSVTGTVMADDVDGCAVNIDKSSVTLTSEIDKLVEQGESVTAGASTPVYLYVAGRNCSQNVLEGSIAFKFVGTADNADGTVLANTDASATAAKGVGVGVFNFSDGKALKVNSSDYLQASTEGNVIGLQMVKLKGQNPQLGSVTSSVTIEIERL</sequence>
<evidence type="ECO:0000313" key="7">
    <source>
        <dbReference type="EMBL" id="PUX04372.1"/>
    </source>
</evidence>
<evidence type="ECO:0000313" key="6">
    <source>
        <dbReference type="EMBL" id="AHB72418.1"/>
    </source>
</evidence>
<dbReference type="InterPro" id="IPR008966">
    <property type="entry name" value="Adhesion_dom_sf"/>
</dbReference>
<evidence type="ECO:0000256" key="4">
    <source>
        <dbReference type="ARBA" id="ARBA00023263"/>
    </source>
</evidence>
<dbReference type="EMBL" id="PQJL01000010">
    <property type="protein sequence ID" value="ROW61108.1"/>
    <property type="molecule type" value="Genomic_DNA"/>
</dbReference>
<feature type="signal peptide" evidence="5">
    <location>
        <begin position="1"/>
        <end position="21"/>
    </location>
</feature>
<evidence type="ECO:0000313" key="11">
    <source>
        <dbReference type="Proteomes" id="UP000285793"/>
    </source>
</evidence>
<comment type="similarity">
    <text evidence="2">Belongs to the fimbrial protein family.</text>
</comment>
<proteinExistence type="inferred from homology"/>
<dbReference type="InterPro" id="IPR050263">
    <property type="entry name" value="Bact_Fimbrial_Adh_Pro"/>
</dbReference>
<reference evidence="8 11" key="3">
    <citation type="journal article" date="2018" name="Front. Microbiol.">
        <title>An Investigation of an Acute Gastroenteritis Outbreak: Cronobacter sakazakii, a Potential Cause of Food-Borne Illness.</title>
        <authorList>
            <person name="Yong W."/>
            <person name="Guo B."/>
            <person name="Shi X."/>
            <person name="Cheng T."/>
            <person name="Chen M."/>
            <person name="Jiang X."/>
            <person name="Ye Y."/>
            <person name="Wang J."/>
            <person name="Xie G."/>
            <person name="Ding J."/>
        </authorList>
    </citation>
    <scope>NUCLEOTIDE SEQUENCE [LARGE SCALE GENOMIC DNA]</scope>
    <source>
        <strain evidence="8 11">S1</strain>
    </source>
</reference>
<feature type="chain" id="PRO_5044739444" evidence="5">
    <location>
        <begin position="22"/>
        <end position="184"/>
    </location>
</feature>
<dbReference type="PATRIC" id="fig|1401659.3.peg.4021"/>
<dbReference type="GO" id="GO:0043709">
    <property type="term" value="P:cell adhesion involved in single-species biofilm formation"/>
    <property type="evidence" value="ECO:0007669"/>
    <property type="project" value="TreeGrafter"/>
</dbReference>
<dbReference type="InterPro" id="IPR036937">
    <property type="entry name" value="Adhesion_dom_fimbrial_sf"/>
</dbReference>
<keyword evidence="4" id="KW-0281">Fimbrium</keyword>
<reference evidence="6 9" key="1">
    <citation type="journal article" date="2014" name="Genome Announc.">
        <title>Complete Genome Sequence of Cronobacter sakazakii Strain CMCC 45402.</title>
        <authorList>
            <person name="Zhao Z."/>
            <person name="Wang L."/>
            <person name="Wang B."/>
            <person name="Liang H."/>
            <person name="Ye Q."/>
            <person name="Zeng M."/>
        </authorList>
    </citation>
    <scope>NUCLEOTIDE SEQUENCE [LARGE SCALE GENOMIC DNA]</scope>
    <source>
        <strain evidence="9">45402</strain>
        <strain evidence="6">CMCC45402</strain>
    </source>
</reference>
<reference evidence="7 10" key="2">
    <citation type="submission" date="2016-12" db="EMBL/GenBank/DDBJ databases">
        <title>Analysis of the Molecular Diversity Among Cronobacter Species Isolated from Filth Flies Using a Pan Genomic DNA Microarray.</title>
        <authorList>
            <person name="Pava-Ripoll M."/>
            <person name="Tall B."/>
            <person name="Farber J."/>
            <person name="Fanning S."/>
            <person name="Lehner A."/>
            <person name="Stephan R."/>
            <person name="Pagotto F."/>
            <person name="Iverson C."/>
            <person name="Ziobro G."/>
            <person name="Miller A."/>
            <person name="Pearson R."/>
            <person name="Yan Q."/>
            <person name="Kim M."/>
            <person name="Jeong S."/>
            <person name="Park J."/>
            <person name="Jun S."/>
            <person name="Choi H."/>
            <person name="Chung T."/>
            <person name="Yoo Y."/>
            <person name="Park E."/>
            <person name="Hwang S."/>
            <person name="Lee B."/>
            <person name="Sathyamoorthy V."/>
            <person name="Carter L."/>
            <person name="Mammel M."/>
            <person name="Jackson S."/>
            <person name="Kothary M."/>
            <person name="Patel I."/>
            <person name="Grim C."/>
            <person name="Gopinath G."/>
            <person name="Gangiredla J."/>
            <person name="Chase H."/>
        </authorList>
    </citation>
    <scope>NUCLEOTIDE SEQUENCE [LARGE SCALE GENOMIC DNA]</scope>
    <source>
        <strain evidence="7 10">MOD1-Md25g</strain>
    </source>
</reference>
<dbReference type="Proteomes" id="UP000244731">
    <property type="component" value="Unassembled WGS sequence"/>
</dbReference>
<evidence type="ECO:0000313" key="8">
    <source>
        <dbReference type="EMBL" id="ROW61108.1"/>
    </source>
</evidence>
<dbReference type="EMBL" id="CP006731">
    <property type="protein sequence ID" value="AHB72418.1"/>
    <property type="molecule type" value="Genomic_DNA"/>
</dbReference>
<dbReference type="Gene3D" id="2.60.40.1090">
    <property type="entry name" value="Fimbrial-type adhesion domain"/>
    <property type="match status" value="1"/>
</dbReference>
<evidence type="ECO:0000256" key="5">
    <source>
        <dbReference type="SAM" id="SignalP"/>
    </source>
</evidence>
<dbReference type="EMBL" id="MSAC01000042">
    <property type="protein sequence ID" value="PUX04372.1"/>
    <property type="molecule type" value="Genomic_DNA"/>
</dbReference>
<dbReference type="Proteomes" id="UP000285793">
    <property type="component" value="Unassembled WGS sequence"/>
</dbReference>
<evidence type="ECO:0000313" key="9">
    <source>
        <dbReference type="Proteomes" id="UP000018545"/>
    </source>
</evidence>
<dbReference type="KEGG" id="csi:P262_05691"/>
<dbReference type="GeneID" id="45717417"/>
<evidence type="ECO:0000313" key="10">
    <source>
        <dbReference type="Proteomes" id="UP000244731"/>
    </source>
</evidence>
<keyword evidence="3 5" id="KW-0732">Signal</keyword>
<comment type="subcellular location">
    <subcellularLocation>
        <location evidence="1">Fimbrium</location>
    </subcellularLocation>
</comment>
<name>V5U4V9_9ENTR</name>
<accession>V5U4V9</accession>
<organism evidence="6 9">
    <name type="scientific">Cronobacter malonaticus</name>
    <dbReference type="NCBI Taxonomy" id="413503"/>
    <lineage>
        <taxon>Bacteria</taxon>
        <taxon>Pseudomonadati</taxon>
        <taxon>Pseudomonadota</taxon>
        <taxon>Gammaproteobacteria</taxon>
        <taxon>Enterobacterales</taxon>
        <taxon>Enterobacteriaceae</taxon>
        <taxon>Cronobacter</taxon>
    </lineage>
</organism>
<evidence type="ECO:0000256" key="3">
    <source>
        <dbReference type="ARBA" id="ARBA00022729"/>
    </source>
</evidence>
<dbReference type="PANTHER" id="PTHR33420:SF3">
    <property type="entry name" value="FIMBRIAL SUBUNIT ELFA"/>
    <property type="match status" value="1"/>
</dbReference>
<evidence type="ECO:0000256" key="2">
    <source>
        <dbReference type="ARBA" id="ARBA00006671"/>
    </source>
</evidence>
<dbReference type="PANTHER" id="PTHR33420">
    <property type="entry name" value="FIMBRIAL SUBUNIT ELFA-RELATED"/>
    <property type="match status" value="1"/>
</dbReference>
<dbReference type="RefSeq" id="WP_023899687.1">
    <property type="nucleotide sequence ID" value="NC_023032.1"/>
</dbReference>
<dbReference type="GO" id="GO:0009289">
    <property type="term" value="C:pilus"/>
    <property type="evidence" value="ECO:0007669"/>
    <property type="project" value="UniProtKB-SubCell"/>
</dbReference>
<dbReference type="AlphaFoldDB" id="V5U4V9"/>
<dbReference type="Proteomes" id="UP000018545">
    <property type="component" value="Chromosome"/>
</dbReference>